<evidence type="ECO:0000256" key="8">
    <source>
        <dbReference type="ARBA" id="ARBA00022741"/>
    </source>
</evidence>
<comment type="caution">
    <text evidence="17">The sequence shown here is derived from an EMBL/GenBank/DDBJ whole genome shotgun (WGS) entry which is preliminary data.</text>
</comment>
<keyword evidence="4 15" id="KW-0285">Flavoprotein</keyword>
<dbReference type="Pfam" id="PF06574">
    <property type="entry name" value="FAD_syn"/>
    <property type="match status" value="1"/>
</dbReference>
<keyword evidence="5 15" id="KW-0288">FMN</keyword>
<keyword evidence="6 15" id="KW-0808">Transferase</keyword>
<evidence type="ECO:0000256" key="15">
    <source>
        <dbReference type="PIRNR" id="PIRNR004491"/>
    </source>
</evidence>
<comment type="catalytic activity">
    <reaction evidence="13 15">
        <text>riboflavin + ATP = FMN + ADP + H(+)</text>
        <dbReference type="Rhea" id="RHEA:14357"/>
        <dbReference type="ChEBI" id="CHEBI:15378"/>
        <dbReference type="ChEBI" id="CHEBI:30616"/>
        <dbReference type="ChEBI" id="CHEBI:57986"/>
        <dbReference type="ChEBI" id="CHEBI:58210"/>
        <dbReference type="ChEBI" id="CHEBI:456216"/>
        <dbReference type="EC" id="2.7.1.26"/>
    </reaction>
</comment>
<dbReference type="GO" id="GO:0008531">
    <property type="term" value="F:riboflavin kinase activity"/>
    <property type="evidence" value="ECO:0007669"/>
    <property type="project" value="UniProtKB-UniRule"/>
</dbReference>
<keyword evidence="12" id="KW-0511">Multifunctional enzyme</keyword>
<dbReference type="OrthoDB" id="9803667at2"/>
<keyword evidence="10 15" id="KW-0274">FAD</keyword>
<dbReference type="InterPro" id="IPR015864">
    <property type="entry name" value="FAD_synthase"/>
</dbReference>
<evidence type="ECO:0000256" key="2">
    <source>
        <dbReference type="ARBA" id="ARBA00004726"/>
    </source>
</evidence>
<dbReference type="SUPFAM" id="SSF52374">
    <property type="entry name" value="Nucleotidylyl transferase"/>
    <property type="match status" value="1"/>
</dbReference>
<dbReference type="EC" id="2.7.7.2" evidence="15"/>
<dbReference type="Gene3D" id="3.40.50.620">
    <property type="entry name" value="HUPs"/>
    <property type="match status" value="1"/>
</dbReference>
<dbReference type="AlphaFoldDB" id="A0A9Q5JEE6"/>
<dbReference type="NCBIfam" id="NF004158">
    <property type="entry name" value="PRK05627.1-1"/>
    <property type="match status" value="1"/>
</dbReference>
<dbReference type="SUPFAM" id="SSF82114">
    <property type="entry name" value="Riboflavin kinase-like"/>
    <property type="match status" value="1"/>
</dbReference>
<evidence type="ECO:0000256" key="14">
    <source>
        <dbReference type="ARBA" id="ARBA00049494"/>
    </source>
</evidence>
<evidence type="ECO:0000256" key="11">
    <source>
        <dbReference type="ARBA" id="ARBA00022840"/>
    </source>
</evidence>
<dbReference type="RefSeq" id="WP_070788780.1">
    <property type="nucleotide sequence ID" value="NZ_CP075561.1"/>
</dbReference>
<gene>
    <name evidence="17" type="ORF">BG262_07395</name>
</gene>
<evidence type="ECO:0000256" key="4">
    <source>
        <dbReference type="ARBA" id="ARBA00022630"/>
    </source>
</evidence>
<evidence type="ECO:0000256" key="10">
    <source>
        <dbReference type="ARBA" id="ARBA00022827"/>
    </source>
</evidence>
<dbReference type="Pfam" id="PF01687">
    <property type="entry name" value="Flavokinase"/>
    <property type="match status" value="1"/>
</dbReference>
<evidence type="ECO:0000256" key="13">
    <source>
        <dbReference type="ARBA" id="ARBA00047880"/>
    </source>
</evidence>
<evidence type="ECO:0000256" key="7">
    <source>
        <dbReference type="ARBA" id="ARBA00022695"/>
    </source>
</evidence>
<evidence type="ECO:0000256" key="9">
    <source>
        <dbReference type="ARBA" id="ARBA00022777"/>
    </source>
</evidence>
<comment type="pathway">
    <text evidence="3 15">Cofactor biosynthesis; FMN biosynthesis; FMN from riboflavin (ATP route): step 1/1.</text>
</comment>
<evidence type="ECO:0000256" key="1">
    <source>
        <dbReference type="ARBA" id="ARBA00002121"/>
    </source>
</evidence>
<proteinExistence type="inferred from homology"/>
<comment type="similarity">
    <text evidence="15">Belongs to the ribF family.</text>
</comment>
<keyword evidence="11 15" id="KW-0067">ATP-binding</keyword>
<dbReference type="GO" id="GO:0005524">
    <property type="term" value="F:ATP binding"/>
    <property type="evidence" value="ECO:0007669"/>
    <property type="project" value="UniProtKB-UniRule"/>
</dbReference>
<dbReference type="FunFam" id="2.40.30.30:FF:000003">
    <property type="entry name" value="Riboflavin biosynthesis protein"/>
    <property type="match status" value="1"/>
</dbReference>
<evidence type="ECO:0000313" key="17">
    <source>
        <dbReference type="EMBL" id="OFI45816.1"/>
    </source>
</evidence>
<evidence type="ECO:0000313" key="18">
    <source>
        <dbReference type="Proteomes" id="UP000177273"/>
    </source>
</evidence>
<dbReference type="Proteomes" id="UP000177273">
    <property type="component" value="Unassembled WGS sequence"/>
</dbReference>
<reference evidence="18" key="1">
    <citation type="submission" date="2016-09" db="EMBL/GenBank/DDBJ databases">
        <title>Draft genome sequence of a novel species of the family Streptococcaceae isolated from flowers.</title>
        <authorList>
            <person name="Chuah L.-O."/>
            <person name="Yap K.-P."/>
            <person name="Thong K.L."/>
            <person name="Liong M.T."/>
            <person name="Ahmad R."/>
            <person name="Rusul G."/>
        </authorList>
    </citation>
    <scope>NUCLEOTIDE SEQUENCE [LARGE SCALE GENOMIC DNA]</scope>
    <source>
        <strain evidence="18">HibF3</strain>
    </source>
</reference>
<keyword evidence="8 15" id="KW-0547">Nucleotide-binding</keyword>
<comment type="function">
    <text evidence="1">Catalyzes the phosphorylation of riboflavin to FMN followed by the adenylation of FMN to FAD.</text>
</comment>
<dbReference type="GO" id="GO:0003919">
    <property type="term" value="F:FMN adenylyltransferase activity"/>
    <property type="evidence" value="ECO:0007669"/>
    <property type="project" value="UniProtKB-UniRule"/>
</dbReference>
<evidence type="ECO:0000256" key="6">
    <source>
        <dbReference type="ARBA" id="ARBA00022679"/>
    </source>
</evidence>
<sequence length="314" mass="35818">MEVIKIDTIYDVKKTEDTILVLGYFDGLHRGHKALFDEAKKLSQILNLKISVLTFPESPKLAFTKFKPDLLKHLSTTEDRLKKFEEYGVDCLYLTDFTSKFAHTKADDFIRNYIEDLGAKVVVTGFDYTFGNERMGAEYLRKNFSGKVVTVPAVREPLEDGENEELTDKISSSRIRDAIDKGNIKLANKLLGYNFMIEGIVVHGDARGRTLGFPTANLVLTDNVHLPDDGVYVVDVNYDEKTYRGMASVGKNVTFDGTELRLEVNILDFSGDIYGEKLELIWLDRIRDMVKFDSIEMLVDQLKDDEEKARTWVK</sequence>
<name>A0A9Q5JEE6_9LACT</name>
<accession>A0A9Q5JEE6</accession>
<dbReference type="PANTHER" id="PTHR22749:SF6">
    <property type="entry name" value="RIBOFLAVIN KINASE"/>
    <property type="match status" value="1"/>
</dbReference>
<dbReference type="NCBIfam" id="TIGR00083">
    <property type="entry name" value="ribF"/>
    <property type="match status" value="1"/>
</dbReference>
<dbReference type="GO" id="GO:0009231">
    <property type="term" value="P:riboflavin biosynthetic process"/>
    <property type="evidence" value="ECO:0007669"/>
    <property type="project" value="InterPro"/>
</dbReference>
<dbReference type="InterPro" id="IPR002606">
    <property type="entry name" value="Riboflavin_kinase_bac"/>
</dbReference>
<dbReference type="PANTHER" id="PTHR22749">
    <property type="entry name" value="RIBOFLAVIN KINASE/FMN ADENYLYLTRANSFERASE"/>
    <property type="match status" value="1"/>
</dbReference>
<evidence type="ECO:0000256" key="12">
    <source>
        <dbReference type="ARBA" id="ARBA00023268"/>
    </source>
</evidence>
<dbReference type="InterPro" id="IPR015865">
    <property type="entry name" value="Riboflavin_kinase_bac/euk"/>
</dbReference>
<organism evidence="17 18">
    <name type="scientific">Floricoccus penangensis</name>
    <dbReference type="NCBI Taxonomy" id="1859475"/>
    <lineage>
        <taxon>Bacteria</taxon>
        <taxon>Bacillati</taxon>
        <taxon>Bacillota</taxon>
        <taxon>Bacilli</taxon>
        <taxon>Lactobacillales</taxon>
        <taxon>Streptococcaceae</taxon>
        <taxon>Floricoccus</taxon>
    </lineage>
</organism>
<dbReference type="InterPro" id="IPR023468">
    <property type="entry name" value="Riboflavin_kinase"/>
</dbReference>
<dbReference type="PIRSF" id="PIRSF004491">
    <property type="entry name" value="FAD_Synth"/>
    <property type="match status" value="1"/>
</dbReference>
<evidence type="ECO:0000259" key="16">
    <source>
        <dbReference type="SMART" id="SM00904"/>
    </source>
</evidence>
<keyword evidence="7 15" id="KW-0548">Nucleotidyltransferase</keyword>
<dbReference type="Gene3D" id="2.40.30.30">
    <property type="entry name" value="Riboflavin kinase-like"/>
    <property type="match status" value="1"/>
</dbReference>
<dbReference type="InterPro" id="IPR014729">
    <property type="entry name" value="Rossmann-like_a/b/a_fold"/>
</dbReference>
<comment type="catalytic activity">
    <reaction evidence="14 15">
        <text>FMN + ATP + H(+) = FAD + diphosphate</text>
        <dbReference type="Rhea" id="RHEA:17237"/>
        <dbReference type="ChEBI" id="CHEBI:15378"/>
        <dbReference type="ChEBI" id="CHEBI:30616"/>
        <dbReference type="ChEBI" id="CHEBI:33019"/>
        <dbReference type="ChEBI" id="CHEBI:57692"/>
        <dbReference type="ChEBI" id="CHEBI:58210"/>
        <dbReference type="EC" id="2.7.7.2"/>
    </reaction>
</comment>
<dbReference type="GO" id="GO:0009398">
    <property type="term" value="P:FMN biosynthetic process"/>
    <property type="evidence" value="ECO:0007669"/>
    <property type="project" value="UniProtKB-UniRule"/>
</dbReference>
<dbReference type="SMART" id="SM00904">
    <property type="entry name" value="Flavokinase"/>
    <property type="match status" value="1"/>
</dbReference>
<comment type="pathway">
    <text evidence="2 15">Cofactor biosynthesis; FAD biosynthesis; FAD from FMN: step 1/1.</text>
</comment>
<protein>
    <recommendedName>
        <fullName evidence="15">Riboflavin biosynthesis protein</fullName>
    </recommendedName>
    <domain>
        <recommendedName>
            <fullName evidence="15">Riboflavin kinase</fullName>
            <ecNumber evidence="15">2.7.1.26</ecNumber>
        </recommendedName>
        <alternativeName>
            <fullName evidence="15">Flavokinase</fullName>
        </alternativeName>
    </domain>
    <domain>
        <recommendedName>
            <fullName evidence="15">FMN adenylyltransferase</fullName>
            <ecNumber evidence="15">2.7.7.2</ecNumber>
        </recommendedName>
        <alternativeName>
            <fullName evidence="15">FAD pyrophosphorylase</fullName>
        </alternativeName>
        <alternativeName>
            <fullName evidence="15">FAD synthase</fullName>
        </alternativeName>
    </domain>
</protein>
<dbReference type="InterPro" id="IPR023465">
    <property type="entry name" value="Riboflavin_kinase_dom_sf"/>
</dbReference>
<keyword evidence="18" id="KW-1185">Reference proteome</keyword>
<dbReference type="GO" id="GO:0006747">
    <property type="term" value="P:FAD biosynthetic process"/>
    <property type="evidence" value="ECO:0007669"/>
    <property type="project" value="UniProtKB-UniRule"/>
</dbReference>
<feature type="domain" description="Riboflavin kinase" evidence="16">
    <location>
        <begin position="190"/>
        <end position="314"/>
    </location>
</feature>
<dbReference type="CDD" id="cd02064">
    <property type="entry name" value="FAD_synthetase_N"/>
    <property type="match status" value="1"/>
</dbReference>
<evidence type="ECO:0000256" key="5">
    <source>
        <dbReference type="ARBA" id="ARBA00022643"/>
    </source>
</evidence>
<keyword evidence="9 15" id="KW-0418">Kinase</keyword>
<dbReference type="EC" id="2.7.1.26" evidence="15"/>
<dbReference type="EMBL" id="MKIQ01000031">
    <property type="protein sequence ID" value="OFI45816.1"/>
    <property type="molecule type" value="Genomic_DNA"/>
</dbReference>
<evidence type="ECO:0000256" key="3">
    <source>
        <dbReference type="ARBA" id="ARBA00005201"/>
    </source>
</evidence>